<dbReference type="GO" id="GO:0098703">
    <property type="term" value="P:calcium ion import across plasma membrane"/>
    <property type="evidence" value="ECO:0007669"/>
    <property type="project" value="InterPro"/>
</dbReference>
<feature type="signal peptide" evidence="1">
    <location>
        <begin position="1"/>
        <end position="22"/>
    </location>
</feature>
<evidence type="ECO:0000256" key="1">
    <source>
        <dbReference type="SAM" id="SignalP"/>
    </source>
</evidence>
<dbReference type="HOGENOM" id="CLU_102376_0_0_1"/>
<reference evidence="2 3" key="1">
    <citation type="journal article" date="2011" name="Science">
        <title>The Selaginella genome identifies genetic changes associated with the evolution of vascular plants.</title>
        <authorList>
            <person name="Banks J.A."/>
            <person name="Nishiyama T."/>
            <person name="Hasebe M."/>
            <person name="Bowman J.L."/>
            <person name="Gribskov M."/>
            <person name="dePamphilis C."/>
            <person name="Albert V.A."/>
            <person name="Aono N."/>
            <person name="Aoyama T."/>
            <person name="Ambrose B.A."/>
            <person name="Ashton N.W."/>
            <person name="Axtell M.J."/>
            <person name="Barker E."/>
            <person name="Barker M.S."/>
            <person name="Bennetzen J.L."/>
            <person name="Bonawitz N.D."/>
            <person name="Chapple C."/>
            <person name="Cheng C."/>
            <person name="Correa L.G."/>
            <person name="Dacre M."/>
            <person name="DeBarry J."/>
            <person name="Dreyer I."/>
            <person name="Elias M."/>
            <person name="Engstrom E.M."/>
            <person name="Estelle M."/>
            <person name="Feng L."/>
            <person name="Finet C."/>
            <person name="Floyd S.K."/>
            <person name="Frommer W.B."/>
            <person name="Fujita T."/>
            <person name="Gramzow L."/>
            <person name="Gutensohn M."/>
            <person name="Harholt J."/>
            <person name="Hattori M."/>
            <person name="Heyl A."/>
            <person name="Hirai T."/>
            <person name="Hiwatashi Y."/>
            <person name="Ishikawa M."/>
            <person name="Iwata M."/>
            <person name="Karol K.G."/>
            <person name="Koehler B."/>
            <person name="Kolukisaoglu U."/>
            <person name="Kubo M."/>
            <person name="Kurata T."/>
            <person name="Lalonde S."/>
            <person name="Li K."/>
            <person name="Li Y."/>
            <person name="Litt A."/>
            <person name="Lyons E."/>
            <person name="Manning G."/>
            <person name="Maruyama T."/>
            <person name="Michael T.P."/>
            <person name="Mikami K."/>
            <person name="Miyazaki S."/>
            <person name="Morinaga S."/>
            <person name="Murata T."/>
            <person name="Mueller-Roeber B."/>
            <person name="Nelson D.R."/>
            <person name="Obara M."/>
            <person name="Oguri Y."/>
            <person name="Olmstead R.G."/>
            <person name="Onodera N."/>
            <person name="Petersen B.L."/>
            <person name="Pils B."/>
            <person name="Prigge M."/>
            <person name="Rensing S.A."/>
            <person name="Riano-Pachon D.M."/>
            <person name="Roberts A.W."/>
            <person name="Sato Y."/>
            <person name="Scheller H.V."/>
            <person name="Schulz B."/>
            <person name="Schulz C."/>
            <person name="Shakirov E.V."/>
            <person name="Shibagaki N."/>
            <person name="Shinohara N."/>
            <person name="Shippen D.E."/>
            <person name="Soerensen I."/>
            <person name="Sotooka R."/>
            <person name="Sugimoto N."/>
            <person name="Sugita M."/>
            <person name="Sumikawa N."/>
            <person name="Tanurdzic M."/>
            <person name="Theissen G."/>
            <person name="Ulvskov P."/>
            <person name="Wakazuki S."/>
            <person name="Weng J.K."/>
            <person name="Willats W.W."/>
            <person name="Wipf D."/>
            <person name="Wolf P.G."/>
            <person name="Yang L."/>
            <person name="Zimmer A.D."/>
            <person name="Zhu Q."/>
            <person name="Mitros T."/>
            <person name="Hellsten U."/>
            <person name="Loque D."/>
            <person name="Otillar R."/>
            <person name="Salamov A."/>
            <person name="Schmutz J."/>
            <person name="Shapiro H."/>
            <person name="Lindquist E."/>
            <person name="Lucas S."/>
            <person name="Rokhsar D."/>
            <person name="Grigoriev I.V."/>
        </authorList>
    </citation>
    <scope>NUCLEOTIDE SEQUENCE [LARGE SCALE GENOMIC DNA]</scope>
</reference>
<sequence length="237" mass="25782">MGATAAWILLAGLSTLLGLAKAQLAQVILSPDCGTGPTSPCTAMPVTDSNGDYIYDYTQESCDTAYWSCQTTNVATDPTWFCYNVISPLGITYQTRNEIGAGLGGLAVGKKEDNYAKCQVDRLKDLLSLGNCRDVTLWTCNDCIAAYTTWMCAIQFPKCIPYPFHFSIPRKNATTNPKAGMKADLIWGYGGTSPDYVVNPCFDLCYDVVRKCPPSLQFTCPTDTRSYGDKSGCNDLV</sequence>
<evidence type="ECO:0000313" key="2">
    <source>
        <dbReference type="EMBL" id="EFJ26939.1"/>
    </source>
</evidence>
<dbReference type="GO" id="GO:0005262">
    <property type="term" value="F:calcium channel activity"/>
    <property type="evidence" value="ECO:0007669"/>
    <property type="project" value="InterPro"/>
</dbReference>
<dbReference type="KEGG" id="smo:SELMODRAFT_412474"/>
<accession>D8RLL1</accession>
<keyword evidence="1" id="KW-0732">Signal</keyword>
<organism evidence="3">
    <name type="scientific">Selaginella moellendorffii</name>
    <name type="common">Spikemoss</name>
    <dbReference type="NCBI Taxonomy" id="88036"/>
    <lineage>
        <taxon>Eukaryota</taxon>
        <taxon>Viridiplantae</taxon>
        <taxon>Streptophyta</taxon>
        <taxon>Embryophyta</taxon>
        <taxon>Tracheophyta</taxon>
        <taxon>Lycopodiopsida</taxon>
        <taxon>Selaginellales</taxon>
        <taxon>Selaginellaceae</taxon>
        <taxon>Selaginella</taxon>
    </lineage>
</organism>
<dbReference type="Proteomes" id="UP000001514">
    <property type="component" value="Unassembled WGS sequence"/>
</dbReference>
<gene>
    <name evidence="2" type="ORF">SELMODRAFT_412474</name>
</gene>
<name>D8RLL1_SELML</name>
<dbReference type="InParanoid" id="D8RLL1"/>
<dbReference type="InterPro" id="IPR024338">
    <property type="entry name" value="MID1/Yam8"/>
</dbReference>
<dbReference type="Pfam" id="PF12929">
    <property type="entry name" value="Mid1"/>
    <property type="match status" value="1"/>
</dbReference>
<dbReference type="Gramene" id="EFJ26939">
    <property type="protein sequence ID" value="EFJ26939"/>
    <property type="gene ID" value="SELMODRAFT_412474"/>
</dbReference>
<dbReference type="AlphaFoldDB" id="D8RLL1"/>
<dbReference type="EMBL" id="GL377583">
    <property type="protein sequence ID" value="EFJ26939.1"/>
    <property type="molecule type" value="Genomic_DNA"/>
</dbReference>
<proteinExistence type="predicted"/>
<protein>
    <submittedName>
        <fullName evidence="2">Uncharacterized protein</fullName>
    </submittedName>
</protein>
<dbReference type="OMA" id="YWICAIA"/>
<dbReference type="PANTHER" id="PTHR39142:SF1">
    <property type="entry name" value="AEL197CP"/>
    <property type="match status" value="1"/>
</dbReference>
<evidence type="ECO:0000313" key="3">
    <source>
        <dbReference type="Proteomes" id="UP000001514"/>
    </source>
</evidence>
<keyword evidence="3" id="KW-1185">Reference proteome</keyword>
<dbReference type="PANTHER" id="PTHR39142">
    <property type="entry name" value="MID1P"/>
    <property type="match status" value="1"/>
</dbReference>
<feature type="chain" id="PRO_5003121905" evidence="1">
    <location>
        <begin position="23"/>
        <end position="237"/>
    </location>
</feature>